<evidence type="ECO:0000259" key="1">
    <source>
        <dbReference type="Pfam" id="PF01548"/>
    </source>
</evidence>
<proteinExistence type="predicted"/>
<dbReference type="GO" id="GO:0006313">
    <property type="term" value="P:DNA transposition"/>
    <property type="evidence" value="ECO:0007669"/>
    <property type="project" value="InterPro"/>
</dbReference>
<dbReference type="InterPro" id="IPR002525">
    <property type="entry name" value="Transp_IS110-like_N"/>
</dbReference>
<organism evidence="3 4">
    <name type="scientific">Mycobacterium kiyosense</name>
    <dbReference type="NCBI Taxonomy" id="2871094"/>
    <lineage>
        <taxon>Bacteria</taxon>
        <taxon>Bacillati</taxon>
        <taxon>Actinomycetota</taxon>
        <taxon>Actinomycetes</taxon>
        <taxon>Mycobacteriales</taxon>
        <taxon>Mycobacteriaceae</taxon>
        <taxon>Mycobacterium</taxon>
    </lineage>
</organism>
<feature type="domain" description="Transposase IS116/IS110/IS902 C-terminal" evidence="2">
    <location>
        <begin position="278"/>
        <end position="351"/>
    </location>
</feature>
<keyword evidence="4" id="KW-1185">Reference proteome</keyword>
<dbReference type="Pfam" id="PF01548">
    <property type="entry name" value="DEDD_Tnp_IS110"/>
    <property type="match status" value="1"/>
</dbReference>
<gene>
    <name evidence="3" type="ORF">Mkiyose1413_52620</name>
</gene>
<dbReference type="Pfam" id="PF02371">
    <property type="entry name" value="Transposase_20"/>
    <property type="match status" value="1"/>
</dbReference>
<feature type="domain" description="Transposase IS110-like N-terminal" evidence="1">
    <location>
        <begin position="5"/>
        <end position="162"/>
    </location>
</feature>
<protein>
    <submittedName>
        <fullName evidence="3">Mini-circle putative transposase for IS117</fullName>
    </submittedName>
</protein>
<sequence length="368" mass="39641">MKLFCGIDWAEAHHDVAIIDADGHLVAKKRITDDPAGFAELVEVLTAAGDGAEDPIPVAIETPRGLLVSALRATGRAVYAINPLAVARYRERHSVARSKSDHADAMTLAHILRVDAHLHRQLPKDSELCQAIAVLARAHQDAIWARTKAHHQLRSVLREFYPTFLAVFTDRFALGISSPEVRAVLGIAPTPAAAAKLSVSRIAAALRRAGRSRNIDPTAVELKAALRKPQLRQPLVVETAMGRQTLALLAALNTACASVMDLGQAAAEAFQQHPDYAVITSFPGLADSTGARVLAEIGDDRGRFVDARALKAYAGSAPVTRASGRSICISHRRIKNDRLANTGWVWAFAAATHLRTRPPALPTSPRTR</sequence>
<reference evidence="3" key="1">
    <citation type="submission" date="2022-08" db="EMBL/GenBank/DDBJ databases">
        <title>Mycobacterium kiyosense sp. nov., scotochromogenic slow-glowing species isolated from respiratory specimens.</title>
        <authorList>
            <person name="Fukano H."/>
            <person name="Kazumi Y."/>
            <person name="Sakagami N."/>
            <person name="Ato M."/>
            <person name="Mitarai S."/>
            <person name="Hoshino Y."/>
        </authorList>
    </citation>
    <scope>NUCLEOTIDE SEQUENCE</scope>
    <source>
        <strain evidence="3">1413</strain>
    </source>
</reference>
<dbReference type="Proteomes" id="UP001064782">
    <property type="component" value="Unassembled WGS sequence"/>
</dbReference>
<dbReference type="NCBIfam" id="NF033542">
    <property type="entry name" value="transpos_IS110"/>
    <property type="match status" value="1"/>
</dbReference>
<dbReference type="PANTHER" id="PTHR33055:SF3">
    <property type="entry name" value="PUTATIVE TRANSPOSASE FOR IS117-RELATED"/>
    <property type="match status" value="1"/>
</dbReference>
<dbReference type="GO" id="GO:0004803">
    <property type="term" value="F:transposase activity"/>
    <property type="evidence" value="ECO:0007669"/>
    <property type="project" value="InterPro"/>
</dbReference>
<evidence type="ECO:0000259" key="2">
    <source>
        <dbReference type="Pfam" id="PF02371"/>
    </source>
</evidence>
<evidence type="ECO:0000313" key="4">
    <source>
        <dbReference type="Proteomes" id="UP001064782"/>
    </source>
</evidence>
<accession>A0A9P3QB11</accession>
<dbReference type="EMBL" id="BRZI01000077">
    <property type="protein sequence ID" value="GLD33379.1"/>
    <property type="molecule type" value="Genomic_DNA"/>
</dbReference>
<dbReference type="InterPro" id="IPR003346">
    <property type="entry name" value="Transposase_20"/>
</dbReference>
<comment type="caution">
    <text evidence="3">The sequence shown here is derived from an EMBL/GenBank/DDBJ whole genome shotgun (WGS) entry which is preliminary data.</text>
</comment>
<dbReference type="InterPro" id="IPR047650">
    <property type="entry name" value="Transpos_IS110"/>
</dbReference>
<evidence type="ECO:0000313" key="3">
    <source>
        <dbReference type="EMBL" id="GLD33379.1"/>
    </source>
</evidence>
<dbReference type="PANTHER" id="PTHR33055">
    <property type="entry name" value="TRANSPOSASE FOR INSERTION SEQUENCE ELEMENT IS1111A"/>
    <property type="match status" value="1"/>
</dbReference>
<name>A0A9P3QB11_9MYCO</name>
<dbReference type="GO" id="GO:0003677">
    <property type="term" value="F:DNA binding"/>
    <property type="evidence" value="ECO:0007669"/>
    <property type="project" value="InterPro"/>
</dbReference>
<dbReference type="AlphaFoldDB" id="A0A9P3QB11"/>